<dbReference type="FunFam" id="1.10.287.130:FF:000001">
    <property type="entry name" value="Two-component sensor histidine kinase"/>
    <property type="match status" value="1"/>
</dbReference>
<evidence type="ECO:0000256" key="10">
    <source>
        <dbReference type="ARBA" id="ARBA00023136"/>
    </source>
</evidence>
<evidence type="ECO:0000256" key="8">
    <source>
        <dbReference type="ARBA" id="ARBA00022989"/>
    </source>
</evidence>
<sequence>MKSLRARLFVGFTALLAAALVMFGVVVWLAAREAMTNDVDDFLRSKATLLGRLVTPGRLRMEPWIEQELQVQERHFMLQVFAADGSFAGKSSNLAAVLPLSDEARRSEHPAGNAVIETLPLNGRAYRVATHPRREQWGDPVALYAQALMPLDTVHAREGRLLAWLVGCGMGMLVAGGAAAWHLSRQWLRSVANLEEAARGLSSAELGLRRLFVPADDAELAALANSFNQLLDRLEGAHAAQQRFTADASHELRTPLTVLRGEIEVALRRPRSAEEYREVLVSNKEEIERLSRLTENMLALAHVDGGHAITQRELVNVSELCSSVTERLQALAGEKRIALQHMDATNEPLSVNGDRLALERVMTNLVENALRYSPAGEQVTVRVSKSPPWVEVQVIDTGGGIAPEHLPHLFERFYRVDKARSRVHGGSGLGLSIVKALAEVHGGSVCVTSQVGQGSCFTVRLPAA</sequence>
<name>A0A7W8DN01_9BACT</name>
<evidence type="ECO:0000256" key="9">
    <source>
        <dbReference type="ARBA" id="ARBA00023012"/>
    </source>
</evidence>
<reference evidence="14 15" key="1">
    <citation type="submission" date="2020-08" db="EMBL/GenBank/DDBJ databases">
        <title>Genomic Encyclopedia of Type Strains, Phase IV (KMG-IV): sequencing the most valuable type-strain genomes for metagenomic binning, comparative biology and taxonomic classification.</title>
        <authorList>
            <person name="Goeker M."/>
        </authorList>
    </citation>
    <scope>NUCLEOTIDE SEQUENCE [LARGE SCALE GENOMIC DNA]</scope>
    <source>
        <strain evidence="14 15">DSM 12252</strain>
    </source>
</reference>
<dbReference type="FunFam" id="3.30.565.10:FF:000006">
    <property type="entry name" value="Sensor histidine kinase WalK"/>
    <property type="match status" value="1"/>
</dbReference>
<dbReference type="PROSITE" id="PS50109">
    <property type="entry name" value="HIS_KIN"/>
    <property type="match status" value="1"/>
</dbReference>
<evidence type="ECO:0000256" key="1">
    <source>
        <dbReference type="ARBA" id="ARBA00000085"/>
    </source>
</evidence>
<dbReference type="PANTHER" id="PTHR45436:SF5">
    <property type="entry name" value="SENSOR HISTIDINE KINASE TRCS"/>
    <property type="match status" value="1"/>
</dbReference>
<evidence type="ECO:0000256" key="7">
    <source>
        <dbReference type="ARBA" id="ARBA00022777"/>
    </source>
</evidence>
<dbReference type="InterPro" id="IPR003594">
    <property type="entry name" value="HATPase_dom"/>
</dbReference>
<keyword evidence="4" id="KW-0597">Phosphoprotein</keyword>
<dbReference type="SMART" id="SM00388">
    <property type="entry name" value="HisKA"/>
    <property type="match status" value="1"/>
</dbReference>
<feature type="transmembrane region" description="Helical" evidence="11">
    <location>
        <begin position="7"/>
        <end position="31"/>
    </location>
</feature>
<dbReference type="InterPro" id="IPR005467">
    <property type="entry name" value="His_kinase_dom"/>
</dbReference>
<gene>
    <name evidence="14" type="ORF">HNQ65_004986</name>
</gene>
<evidence type="ECO:0000256" key="5">
    <source>
        <dbReference type="ARBA" id="ARBA00022679"/>
    </source>
</evidence>
<dbReference type="GO" id="GO:0000155">
    <property type="term" value="F:phosphorelay sensor kinase activity"/>
    <property type="evidence" value="ECO:0007669"/>
    <property type="project" value="InterPro"/>
</dbReference>
<feature type="domain" description="HAMP" evidence="13">
    <location>
        <begin position="185"/>
        <end position="239"/>
    </location>
</feature>
<keyword evidence="10 11" id="KW-0472">Membrane</keyword>
<evidence type="ECO:0000259" key="12">
    <source>
        <dbReference type="PROSITE" id="PS50109"/>
    </source>
</evidence>
<protein>
    <recommendedName>
        <fullName evidence="3">histidine kinase</fullName>
        <ecNumber evidence="3">2.7.13.3</ecNumber>
    </recommendedName>
</protein>
<dbReference type="AlphaFoldDB" id="A0A7W8DN01"/>
<keyword evidence="7 14" id="KW-0418">Kinase</keyword>
<dbReference type="SUPFAM" id="SSF55874">
    <property type="entry name" value="ATPase domain of HSP90 chaperone/DNA topoisomerase II/histidine kinase"/>
    <property type="match status" value="1"/>
</dbReference>
<dbReference type="Gene3D" id="3.30.565.10">
    <property type="entry name" value="Histidine kinase-like ATPase, C-terminal domain"/>
    <property type="match status" value="1"/>
</dbReference>
<dbReference type="Gene3D" id="6.10.340.10">
    <property type="match status" value="1"/>
</dbReference>
<evidence type="ECO:0000259" key="13">
    <source>
        <dbReference type="PROSITE" id="PS50885"/>
    </source>
</evidence>
<dbReference type="GO" id="GO:0005886">
    <property type="term" value="C:plasma membrane"/>
    <property type="evidence" value="ECO:0007669"/>
    <property type="project" value="TreeGrafter"/>
</dbReference>
<dbReference type="EC" id="2.7.13.3" evidence="3"/>
<keyword evidence="15" id="KW-1185">Reference proteome</keyword>
<dbReference type="InterPro" id="IPR003661">
    <property type="entry name" value="HisK_dim/P_dom"/>
</dbReference>
<evidence type="ECO:0000256" key="6">
    <source>
        <dbReference type="ARBA" id="ARBA00022692"/>
    </source>
</evidence>
<evidence type="ECO:0000256" key="2">
    <source>
        <dbReference type="ARBA" id="ARBA00004370"/>
    </source>
</evidence>
<dbReference type="Pfam" id="PF02518">
    <property type="entry name" value="HATPase_c"/>
    <property type="match status" value="1"/>
</dbReference>
<dbReference type="InterPro" id="IPR003660">
    <property type="entry name" value="HAMP_dom"/>
</dbReference>
<keyword evidence="8 11" id="KW-1133">Transmembrane helix</keyword>
<keyword evidence="6 11" id="KW-0812">Transmembrane</keyword>
<dbReference type="InterPro" id="IPR036890">
    <property type="entry name" value="HATPase_C_sf"/>
</dbReference>
<dbReference type="InterPro" id="IPR050428">
    <property type="entry name" value="TCS_sensor_his_kinase"/>
</dbReference>
<evidence type="ECO:0000313" key="14">
    <source>
        <dbReference type="EMBL" id="MBB5035376.1"/>
    </source>
</evidence>
<feature type="transmembrane region" description="Helical" evidence="11">
    <location>
        <begin position="161"/>
        <end position="181"/>
    </location>
</feature>
<dbReference type="PRINTS" id="PR00344">
    <property type="entry name" value="BCTRLSENSOR"/>
</dbReference>
<dbReference type="PROSITE" id="PS50885">
    <property type="entry name" value="HAMP"/>
    <property type="match status" value="1"/>
</dbReference>
<keyword evidence="5" id="KW-0808">Transferase</keyword>
<comment type="catalytic activity">
    <reaction evidence="1">
        <text>ATP + protein L-histidine = ADP + protein N-phospho-L-histidine.</text>
        <dbReference type="EC" id="2.7.13.3"/>
    </reaction>
</comment>
<evidence type="ECO:0000256" key="11">
    <source>
        <dbReference type="SAM" id="Phobius"/>
    </source>
</evidence>
<dbReference type="CDD" id="cd00082">
    <property type="entry name" value="HisKA"/>
    <property type="match status" value="1"/>
</dbReference>
<feature type="domain" description="Histidine kinase" evidence="12">
    <location>
        <begin position="247"/>
        <end position="464"/>
    </location>
</feature>
<proteinExistence type="predicted"/>
<dbReference type="Gene3D" id="1.10.287.130">
    <property type="match status" value="1"/>
</dbReference>
<organism evidence="14 15">
    <name type="scientific">Prosthecobacter vanneervenii</name>
    <dbReference type="NCBI Taxonomy" id="48466"/>
    <lineage>
        <taxon>Bacteria</taxon>
        <taxon>Pseudomonadati</taxon>
        <taxon>Verrucomicrobiota</taxon>
        <taxon>Verrucomicrobiia</taxon>
        <taxon>Verrucomicrobiales</taxon>
        <taxon>Verrucomicrobiaceae</taxon>
        <taxon>Prosthecobacter</taxon>
    </lineage>
</organism>
<dbReference type="SUPFAM" id="SSF47384">
    <property type="entry name" value="Homodimeric domain of signal transducing histidine kinase"/>
    <property type="match status" value="1"/>
</dbReference>
<dbReference type="PANTHER" id="PTHR45436">
    <property type="entry name" value="SENSOR HISTIDINE KINASE YKOH"/>
    <property type="match status" value="1"/>
</dbReference>
<accession>A0A7W8DN01</accession>
<dbReference type="InterPro" id="IPR004358">
    <property type="entry name" value="Sig_transdc_His_kin-like_C"/>
</dbReference>
<evidence type="ECO:0000256" key="3">
    <source>
        <dbReference type="ARBA" id="ARBA00012438"/>
    </source>
</evidence>
<keyword evidence="9" id="KW-0902">Two-component regulatory system</keyword>
<comment type="caution">
    <text evidence="14">The sequence shown here is derived from an EMBL/GenBank/DDBJ whole genome shotgun (WGS) entry which is preliminary data.</text>
</comment>
<dbReference type="EMBL" id="JACHIG010000016">
    <property type="protein sequence ID" value="MBB5035376.1"/>
    <property type="molecule type" value="Genomic_DNA"/>
</dbReference>
<evidence type="ECO:0000256" key="4">
    <source>
        <dbReference type="ARBA" id="ARBA00022553"/>
    </source>
</evidence>
<dbReference type="Pfam" id="PF00512">
    <property type="entry name" value="HisKA"/>
    <property type="match status" value="1"/>
</dbReference>
<comment type="subcellular location">
    <subcellularLocation>
        <location evidence="2">Membrane</location>
    </subcellularLocation>
</comment>
<dbReference type="SMART" id="SM00387">
    <property type="entry name" value="HATPase_c"/>
    <property type="match status" value="1"/>
</dbReference>
<dbReference type="Proteomes" id="UP000590740">
    <property type="component" value="Unassembled WGS sequence"/>
</dbReference>
<dbReference type="CDD" id="cd00075">
    <property type="entry name" value="HATPase"/>
    <property type="match status" value="1"/>
</dbReference>
<dbReference type="InterPro" id="IPR036097">
    <property type="entry name" value="HisK_dim/P_sf"/>
</dbReference>
<evidence type="ECO:0000313" key="15">
    <source>
        <dbReference type="Proteomes" id="UP000590740"/>
    </source>
</evidence>